<dbReference type="Pfam" id="PF02670">
    <property type="entry name" value="DXP_reductoisom"/>
    <property type="match status" value="1"/>
</dbReference>
<dbReference type="Gene3D" id="1.10.1740.10">
    <property type="match status" value="1"/>
</dbReference>
<dbReference type="Gene3D" id="3.40.50.720">
    <property type="entry name" value="NAD(P)-binding Rossmann-like Domain"/>
    <property type="match status" value="1"/>
</dbReference>
<dbReference type="EMBL" id="PHEX01000004">
    <property type="protein sequence ID" value="PKQ28824.1"/>
    <property type="molecule type" value="Genomic_DNA"/>
</dbReference>
<gene>
    <name evidence="9" type="primary">dxr</name>
    <name evidence="13" type="ORF">CVT63_00715</name>
</gene>
<dbReference type="GO" id="GO:0016853">
    <property type="term" value="F:isomerase activity"/>
    <property type="evidence" value="ECO:0007669"/>
    <property type="project" value="UniProtKB-KW"/>
</dbReference>
<evidence type="ECO:0000256" key="5">
    <source>
        <dbReference type="ARBA" id="ARBA00023002"/>
    </source>
</evidence>
<keyword evidence="6 9" id="KW-0464">Manganese</keyword>
<dbReference type="NCBIfam" id="TIGR00243">
    <property type="entry name" value="Dxr"/>
    <property type="match status" value="1"/>
</dbReference>
<dbReference type="InterPro" id="IPR036291">
    <property type="entry name" value="NAD(P)-bd_dom_sf"/>
</dbReference>
<dbReference type="SUPFAM" id="SSF55347">
    <property type="entry name" value="Glyceraldehyde-3-phosphate dehydrogenase-like, C-terminal domain"/>
    <property type="match status" value="1"/>
</dbReference>
<dbReference type="GO" id="GO:0051484">
    <property type="term" value="P:isopentenyl diphosphate biosynthetic process, methylerythritol 4-phosphate pathway involved in terpenoid biosynthetic process"/>
    <property type="evidence" value="ECO:0007669"/>
    <property type="project" value="TreeGrafter"/>
</dbReference>
<feature type="binding site" evidence="9">
    <location>
        <position position="216"/>
    </location>
    <ligand>
        <name>1-deoxy-D-xylulose 5-phosphate</name>
        <dbReference type="ChEBI" id="CHEBI:57792"/>
    </ligand>
</feature>
<proteinExistence type="inferred from homology"/>
<dbReference type="EC" id="1.1.1.267" evidence="9"/>
<sequence length="388" mass="41132">MKTVAILGSTGSIGTQAVEVARRLHGTITVTALAAHSNGELMAEQARVLGARRAALSSPDAATRFAGVFREIGVELLAGPQGVVELVESGKHDLVLNSIVGSAGLAPTLAVLDKGTTLALANKESLVAGGALVLDAARASGARIIPVDSEHSAIFQCLQGEDREGVRHIVLTASGGPFRARSSGSLDEVTPEEALVHPTWNMGPKVTIDSATLMNKGLEVLEAHHLFKIALEDIDVLIHPQSVIHSMVEMVDGSVLAHMGVPDMRIPVQYAFTYPMRAPSPADFLSLTEYGNLSFEKVDTVRFPLLRLAYDAGKSGGTYPAAMNAANEEAVAAFLSRRIGFKGIACVVGDALERHEPLEGKTLDEIEDAEARSRRLALDVIKELENKV</sequence>
<dbReference type="InterPro" id="IPR013644">
    <property type="entry name" value="DXP_reductoisomerase_C"/>
</dbReference>
<dbReference type="SUPFAM" id="SSF69055">
    <property type="entry name" value="1-deoxy-D-xylulose-5-phosphate reductoisomerase, C-terminal domain"/>
    <property type="match status" value="1"/>
</dbReference>
<evidence type="ECO:0000256" key="6">
    <source>
        <dbReference type="ARBA" id="ARBA00023211"/>
    </source>
</evidence>
<dbReference type="InterPro" id="IPR026877">
    <property type="entry name" value="DXPR_C"/>
</dbReference>
<evidence type="ECO:0000256" key="3">
    <source>
        <dbReference type="ARBA" id="ARBA00022723"/>
    </source>
</evidence>
<dbReference type="GO" id="GO:0030145">
    <property type="term" value="F:manganese ion binding"/>
    <property type="evidence" value="ECO:0007669"/>
    <property type="project" value="TreeGrafter"/>
</dbReference>
<feature type="binding site" evidence="9">
    <location>
        <position position="174"/>
    </location>
    <ligand>
        <name>1-deoxy-D-xylulose 5-phosphate</name>
        <dbReference type="ChEBI" id="CHEBI:57792"/>
    </ligand>
</feature>
<name>A0A2N3G899_9ACTN</name>
<comment type="catalytic activity">
    <reaction evidence="8">
        <text>2-C-methyl-D-erythritol 4-phosphate + NADP(+) = 1-deoxy-D-xylulose 5-phosphate + NADPH + H(+)</text>
        <dbReference type="Rhea" id="RHEA:13717"/>
        <dbReference type="ChEBI" id="CHEBI:15378"/>
        <dbReference type="ChEBI" id="CHEBI:57783"/>
        <dbReference type="ChEBI" id="CHEBI:57792"/>
        <dbReference type="ChEBI" id="CHEBI:58262"/>
        <dbReference type="ChEBI" id="CHEBI:58349"/>
        <dbReference type="EC" id="1.1.1.267"/>
    </reaction>
    <physiologicalReaction direction="right-to-left" evidence="8">
        <dbReference type="Rhea" id="RHEA:13719"/>
    </physiologicalReaction>
</comment>
<dbReference type="GO" id="GO:0070402">
    <property type="term" value="F:NADPH binding"/>
    <property type="evidence" value="ECO:0007669"/>
    <property type="project" value="InterPro"/>
</dbReference>
<dbReference type="Pfam" id="PF08436">
    <property type="entry name" value="DXP_redisom_C"/>
    <property type="match status" value="1"/>
</dbReference>
<feature type="binding site" evidence="9">
    <location>
        <position position="149"/>
    </location>
    <ligand>
        <name>1-deoxy-D-xylulose 5-phosphate</name>
        <dbReference type="ChEBI" id="CHEBI:57792"/>
    </ligand>
</feature>
<dbReference type="InterPro" id="IPR013512">
    <property type="entry name" value="DXP_reductoisomerase_N"/>
</dbReference>
<keyword evidence="13" id="KW-0413">Isomerase</keyword>
<dbReference type="UniPathway" id="UPA00056">
    <property type="reaction ID" value="UER00092"/>
</dbReference>
<evidence type="ECO:0000256" key="1">
    <source>
        <dbReference type="ARBA" id="ARBA00005094"/>
    </source>
</evidence>
<organism evidence="13 14">
    <name type="scientific">Candidatus Anoxymicrobium japonicum</name>
    <dbReference type="NCBI Taxonomy" id="2013648"/>
    <lineage>
        <taxon>Bacteria</taxon>
        <taxon>Bacillati</taxon>
        <taxon>Actinomycetota</taxon>
        <taxon>Candidatus Geothermincolia</taxon>
        <taxon>Candidatus Geothermincolales</taxon>
        <taxon>Candidatus Anoxymicrobiaceae</taxon>
        <taxon>Candidatus Anoxymicrobium</taxon>
    </lineage>
</organism>
<reference evidence="13 14" key="1">
    <citation type="journal article" date="2017" name="ISME J.">
        <title>Potential for microbial H2 and metal transformations associated with novel bacteria and archaea in deep terrestrial subsurface sediments.</title>
        <authorList>
            <person name="Hernsdorf A.W."/>
            <person name="Amano Y."/>
            <person name="Miyakawa K."/>
            <person name="Ise K."/>
            <person name="Suzuki Y."/>
            <person name="Anantharaman K."/>
            <person name="Probst A."/>
            <person name="Burstein D."/>
            <person name="Thomas B.C."/>
            <person name="Banfield J.F."/>
        </authorList>
    </citation>
    <scope>NUCLEOTIDE SEQUENCE [LARGE SCALE GENOMIC DNA]</scope>
    <source>
        <strain evidence="13">HGW-Actinobacteria-3</strain>
    </source>
</reference>
<feature type="binding site" evidence="9">
    <location>
        <position position="210"/>
    </location>
    <ligand>
        <name>1-deoxy-D-xylulose 5-phosphate</name>
        <dbReference type="ChEBI" id="CHEBI:57792"/>
    </ligand>
</feature>
<feature type="domain" description="DXP reductoisomerase C-terminal" evidence="12">
    <location>
        <begin position="259"/>
        <end position="375"/>
    </location>
</feature>
<feature type="binding site" evidence="9">
    <location>
        <position position="122"/>
    </location>
    <ligand>
        <name>NADPH</name>
        <dbReference type="ChEBI" id="CHEBI:57783"/>
    </ligand>
</feature>
<dbReference type="Proteomes" id="UP000233654">
    <property type="component" value="Unassembled WGS sequence"/>
</dbReference>
<evidence type="ECO:0000259" key="11">
    <source>
        <dbReference type="Pfam" id="PF08436"/>
    </source>
</evidence>
<dbReference type="GO" id="GO:0030604">
    <property type="term" value="F:1-deoxy-D-xylulose-5-phosphate reductoisomerase activity"/>
    <property type="evidence" value="ECO:0007669"/>
    <property type="project" value="UniProtKB-UniRule"/>
</dbReference>
<evidence type="ECO:0000256" key="7">
    <source>
        <dbReference type="ARBA" id="ARBA00023229"/>
    </source>
</evidence>
<keyword evidence="3 9" id="KW-0479">Metal-binding</keyword>
<protein>
    <recommendedName>
        <fullName evidence="9">1-deoxy-D-xylulose 5-phosphate reductoisomerase</fullName>
        <shortName evidence="9">DXP reductoisomerase</shortName>
        <ecNumber evidence="9">1.1.1.267</ecNumber>
    </recommendedName>
    <alternativeName>
        <fullName evidence="9">1-deoxyxylulose-5-phosphate reductoisomerase</fullName>
    </alternativeName>
    <alternativeName>
        <fullName evidence="9">2-C-methyl-D-erythritol 4-phosphate synthase</fullName>
    </alternativeName>
</protein>
<dbReference type="AlphaFoldDB" id="A0A2N3G899"/>
<feature type="binding site" evidence="9">
    <location>
        <position position="197"/>
    </location>
    <ligand>
        <name>1-deoxy-D-xylulose 5-phosphate</name>
        <dbReference type="ChEBI" id="CHEBI:57792"/>
    </ligand>
</feature>
<comment type="pathway">
    <text evidence="1 9">Isoprenoid biosynthesis; isopentenyl diphosphate biosynthesis via DXP pathway; isopentenyl diphosphate from 1-deoxy-D-xylulose 5-phosphate: step 1/6.</text>
</comment>
<dbReference type="PANTHER" id="PTHR30525">
    <property type="entry name" value="1-DEOXY-D-XYLULOSE 5-PHOSPHATE REDUCTOISOMERASE"/>
    <property type="match status" value="1"/>
</dbReference>
<dbReference type="HAMAP" id="MF_00183">
    <property type="entry name" value="DXP_reductoisom"/>
    <property type="match status" value="1"/>
</dbReference>
<keyword evidence="9" id="KW-0460">Magnesium</keyword>
<evidence type="ECO:0000256" key="2">
    <source>
        <dbReference type="ARBA" id="ARBA00006825"/>
    </source>
</evidence>
<evidence type="ECO:0000256" key="4">
    <source>
        <dbReference type="ARBA" id="ARBA00022857"/>
    </source>
</evidence>
<comment type="similarity">
    <text evidence="2 9">Belongs to the DXR family.</text>
</comment>
<comment type="caution">
    <text evidence="9">Lacks conserved residue(s) required for the propagation of feature annotation.</text>
</comment>
<feature type="binding site" evidence="9">
    <location>
        <position position="10"/>
    </location>
    <ligand>
        <name>NADPH</name>
        <dbReference type="ChEBI" id="CHEBI:57783"/>
    </ligand>
</feature>
<dbReference type="SUPFAM" id="SSF51735">
    <property type="entry name" value="NAD(P)-binding Rossmann-fold domains"/>
    <property type="match status" value="1"/>
</dbReference>
<dbReference type="FunFam" id="3.40.50.720:FF:000045">
    <property type="entry name" value="1-deoxy-D-xylulose 5-phosphate reductoisomerase"/>
    <property type="match status" value="1"/>
</dbReference>
<dbReference type="PIRSF" id="PIRSF006205">
    <property type="entry name" value="Dxp_reductismrs"/>
    <property type="match status" value="1"/>
</dbReference>
<evidence type="ECO:0000256" key="9">
    <source>
        <dbReference type="HAMAP-Rule" id="MF_00183"/>
    </source>
</evidence>
<dbReference type="PANTHER" id="PTHR30525:SF0">
    <property type="entry name" value="1-DEOXY-D-XYLULOSE 5-PHOSPHATE REDUCTOISOMERASE, CHLOROPLASTIC"/>
    <property type="match status" value="1"/>
</dbReference>
<feature type="domain" description="1-deoxy-D-xylulose 5-phosphate reductoisomerase C-terminal" evidence="11">
    <location>
        <begin position="144"/>
        <end position="227"/>
    </location>
</feature>
<feature type="binding site" evidence="9">
    <location>
        <position position="124"/>
    </location>
    <ligand>
        <name>NADPH</name>
        <dbReference type="ChEBI" id="CHEBI:57783"/>
    </ligand>
</feature>
<comment type="cofactor">
    <cofactor evidence="9">
        <name>Mg(2+)</name>
        <dbReference type="ChEBI" id="CHEBI:18420"/>
    </cofactor>
    <cofactor evidence="9">
        <name>Mn(2+)</name>
        <dbReference type="ChEBI" id="CHEBI:29035"/>
    </cofactor>
</comment>
<feature type="binding site" evidence="9">
    <location>
        <position position="219"/>
    </location>
    <ligand>
        <name>Mn(2+)</name>
        <dbReference type="ChEBI" id="CHEBI:29035"/>
    </ligand>
</feature>
<feature type="binding site" evidence="9">
    <location>
        <position position="203"/>
    </location>
    <ligand>
        <name>NADPH</name>
        <dbReference type="ChEBI" id="CHEBI:57783"/>
    </ligand>
</feature>
<feature type="binding site" evidence="9">
    <location>
        <position position="150"/>
    </location>
    <ligand>
        <name>1-deoxy-D-xylulose 5-phosphate</name>
        <dbReference type="ChEBI" id="CHEBI:57792"/>
    </ligand>
</feature>
<feature type="binding site" evidence="9">
    <location>
        <position position="13"/>
    </location>
    <ligand>
        <name>NADPH</name>
        <dbReference type="ChEBI" id="CHEBI:57783"/>
    </ligand>
</feature>
<keyword evidence="7 9" id="KW-0414">Isoprene biosynthesis</keyword>
<feature type="domain" description="1-deoxy-D-xylulose 5-phosphate reductoisomerase N-terminal" evidence="10">
    <location>
        <begin position="4"/>
        <end position="130"/>
    </location>
</feature>
<feature type="binding site" evidence="9">
    <location>
        <position position="38"/>
    </location>
    <ligand>
        <name>NADPH</name>
        <dbReference type="ChEBI" id="CHEBI:57783"/>
    </ligand>
</feature>
<keyword evidence="4 9" id="KW-0521">NADP</keyword>
<dbReference type="InterPro" id="IPR036169">
    <property type="entry name" value="DXPR_C_sf"/>
</dbReference>
<dbReference type="InterPro" id="IPR003821">
    <property type="entry name" value="DXP_reductoisomerase"/>
</dbReference>
<evidence type="ECO:0000259" key="12">
    <source>
        <dbReference type="Pfam" id="PF13288"/>
    </source>
</evidence>
<evidence type="ECO:0000256" key="8">
    <source>
        <dbReference type="ARBA" id="ARBA00048543"/>
    </source>
</evidence>
<dbReference type="NCBIfam" id="NF009114">
    <property type="entry name" value="PRK12464.1"/>
    <property type="match status" value="1"/>
</dbReference>
<feature type="binding site" evidence="9">
    <location>
        <position position="150"/>
    </location>
    <ligand>
        <name>Mn(2+)</name>
        <dbReference type="ChEBI" id="CHEBI:29035"/>
    </ligand>
</feature>
<feature type="binding site" evidence="9">
    <location>
        <position position="11"/>
    </location>
    <ligand>
        <name>NADPH</name>
        <dbReference type="ChEBI" id="CHEBI:57783"/>
    </ligand>
</feature>
<feature type="binding site" evidence="9">
    <location>
        <position position="215"/>
    </location>
    <ligand>
        <name>1-deoxy-D-xylulose 5-phosphate</name>
        <dbReference type="ChEBI" id="CHEBI:57792"/>
    </ligand>
</feature>
<evidence type="ECO:0000259" key="10">
    <source>
        <dbReference type="Pfam" id="PF02670"/>
    </source>
</evidence>
<evidence type="ECO:0000313" key="13">
    <source>
        <dbReference type="EMBL" id="PKQ28824.1"/>
    </source>
</evidence>
<feature type="binding site" evidence="9">
    <location>
        <position position="123"/>
    </location>
    <ligand>
        <name>1-deoxy-D-xylulose 5-phosphate</name>
        <dbReference type="ChEBI" id="CHEBI:57792"/>
    </ligand>
</feature>
<comment type="caution">
    <text evidence="13">The sequence shown here is derived from an EMBL/GenBank/DDBJ whole genome shotgun (WGS) entry which is preliminary data.</text>
</comment>
<feature type="binding site" evidence="9">
    <location>
        <position position="12"/>
    </location>
    <ligand>
        <name>NADPH</name>
        <dbReference type="ChEBI" id="CHEBI:57783"/>
    </ligand>
</feature>
<feature type="binding site" evidence="9">
    <location>
        <position position="219"/>
    </location>
    <ligand>
        <name>1-deoxy-D-xylulose 5-phosphate</name>
        <dbReference type="ChEBI" id="CHEBI:57792"/>
    </ligand>
</feature>
<evidence type="ECO:0000313" key="14">
    <source>
        <dbReference type="Proteomes" id="UP000233654"/>
    </source>
</evidence>
<keyword evidence="5 9" id="KW-0560">Oxidoreductase</keyword>
<dbReference type="Pfam" id="PF13288">
    <property type="entry name" value="DXPR_C"/>
    <property type="match status" value="1"/>
</dbReference>
<accession>A0A2N3G899</accession>
<comment type="function">
    <text evidence="9">Catalyzes the NADPH-dependent rearrangement and reduction of 1-deoxy-D-xylulose-5-phosphate (DXP) to 2-C-methyl-D-erythritol 4-phosphate (MEP).</text>
</comment>
<feature type="binding site" evidence="9">
    <location>
        <position position="148"/>
    </location>
    <ligand>
        <name>Mn(2+)</name>
        <dbReference type="ChEBI" id="CHEBI:29035"/>
    </ligand>
</feature>